<dbReference type="SUPFAM" id="SSF100950">
    <property type="entry name" value="NagB/RpiA/CoA transferase-like"/>
    <property type="match status" value="1"/>
</dbReference>
<dbReference type="PROSITE" id="PS51000">
    <property type="entry name" value="HTH_DEOR_2"/>
    <property type="match status" value="1"/>
</dbReference>
<dbReference type="Proteomes" id="UP000243297">
    <property type="component" value="Unassembled WGS sequence"/>
</dbReference>
<dbReference type="AlphaFoldDB" id="A0A1T4MPT6"/>
<accession>A0A1T4MPT6</accession>
<dbReference type="Gene3D" id="3.40.50.1360">
    <property type="match status" value="1"/>
</dbReference>
<dbReference type="PANTHER" id="PTHR30363">
    <property type="entry name" value="HTH-TYPE TRANSCRIPTIONAL REGULATOR SRLR-RELATED"/>
    <property type="match status" value="1"/>
</dbReference>
<dbReference type="SMART" id="SM01134">
    <property type="entry name" value="DeoRC"/>
    <property type="match status" value="1"/>
</dbReference>
<keyword evidence="1" id="KW-0805">Transcription regulation</keyword>
<proteinExistence type="predicted"/>
<evidence type="ECO:0000256" key="1">
    <source>
        <dbReference type="ARBA" id="ARBA00023015"/>
    </source>
</evidence>
<dbReference type="Pfam" id="PF00455">
    <property type="entry name" value="DeoRC"/>
    <property type="match status" value="1"/>
</dbReference>
<dbReference type="Pfam" id="PF08220">
    <property type="entry name" value="HTH_DeoR"/>
    <property type="match status" value="1"/>
</dbReference>
<dbReference type="InterPro" id="IPR018356">
    <property type="entry name" value="Tscrpt_reg_HTH_DeoR_CS"/>
</dbReference>
<evidence type="ECO:0000313" key="6">
    <source>
        <dbReference type="Proteomes" id="UP000243297"/>
    </source>
</evidence>
<evidence type="ECO:0000256" key="2">
    <source>
        <dbReference type="ARBA" id="ARBA00023125"/>
    </source>
</evidence>
<keyword evidence="6" id="KW-1185">Reference proteome</keyword>
<dbReference type="RefSeq" id="WP_159443745.1">
    <property type="nucleotide sequence ID" value="NZ_FUWY01000003.1"/>
</dbReference>
<dbReference type="SMART" id="SM00420">
    <property type="entry name" value="HTH_DEOR"/>
    <property type="match status" value="1"/>
</dbReference>
<organism evidence="5 6">
    <name type="scientific">Anaerorhabdus furcosa</name>
    <dbReference type="NCBI Taxonomy" id="118967"/>
    <lineage>
        <taxon>Bacteria</taxon>
        <taxon>Bacillati</taxon>
        <taxon>Bacillota</taxon>
        <taxon>Erysipelotrichia</taxon>
        <taxon>Erysipelotrichales</taxon>
        <taxon>Erysipelotrichaceae</taxon>
        <taxon>Anaerorhabdus</taxon>
    </lineage>
</organism>
<dbReference type="GO" id="GO:0003700">
    <property type="term" value="F:DNA-binding transcription factor activity"/>
    <property type="evidence" value="ECO:0007669"/>
    <property type="project" value="InterPro"/>
</dbReference>
<sequence>MKINRLKKLEDYIKLIGTVSNEELCAKFNISLQTLRRDLKILEDNDKIDKVYGGVIYKDRSLLNSVQAIESREQSNLKEKKYIAQIATRLIENNSVIFVDSGTTACQIIPYLAHHKNVTVITHSLLVVNMVAKLPNLKCICLGGLLKADTLSFGIDITDNSYHCNLAFIATVGLSNEGLTNTDIEEGKIKEHMIQLSEKVIVLADHSKLMNKGFYHFADLENISGIVLDQRPNDKFINQCNKLGVHLYYE</sequence>
<dbReference type="InterPro" id="IPR036390">
    <property type="entry name" value="WH_DNA-bd_sf"/>
</dbReference>
<dbReference type="InterPro" id="IPR014036">
    <property type="entry name" value="DeoR-like_C"/>
</dbReference>
<reference evidence="6" key="1">
    <citation type="submission" date="2017-02" db="EMBL/GenBank/DDBJ databases">
        <authorList>
            <person name="Varghese N."/>
            <person name="Submissions S."/>
        </authorList>
    </citation>
    <scope>NUCLEOTIDE SEQUENCE [LARGE SCALE GENOMIC DNA]</scope>
    <source>
        <strain evidence="6">ATCC 25662</strain>
    </source>
</reference>
<protein>
    <submittedName>
        <fullName evidence="5">Transcriptional regulator, DeoR family</fullName>
    </submittedName>
</protein>
<dbReference type="PANTHER" id="PTHR30363:SF60">
    <property type="entry name" value="HTH-TYPE TRANSCRIPTIONAL REGULATOR IOLR"/>
    <property type="match status" value="1"/>
</dbReference>
<keyword evidence="2" id="KW-0238">DNA-binding</keyword>
<evidence type="ECO:0000259" key="4">
    <source>
        <dbReference type="PROSITE" id="PS51000"/>
    </source>
</evidence>
<evidence type="ECO:0000313" key="5">
    <source>
        <dbReference type="EMBL" id="SJZ68847.1"/>
    </source>
</evidence>
<dbReference type="OrthoDB" id="9797223at2"/>
<dbReference type="InterPro" id="IPR050313">
    <property type="entry name" value="Carb_Metab_HTH_regulators"/>
</dbReference>
<dbReference type="EMBL" id="FUWY01000003">
    <property type="protein sequence ID" value="SJZ68847.1"/>
    <property type="molecule type" value="Genomic_DNA"/>
</dbReference>
<name>A0A1T4MPT6_9FIRM</name>
<dbReference type="PRINTS" id="PR00037">
    <property type="entry name" value="HTHLACR"/>
</dbReference>
<dbReference type="SUPFAM" id="SSF46785">
    <property type="entry name" value="Winged helix' DNA-binding domain"/>
    <property type="match status" value="1"/>
</dbReference>
<evidence type="ECO:0000256" key="3">
    <source>
        <dbReference type="ARBA" id="ARBA00023163"/>
    </source>
</evidence>
<keyword evidence="3" id="KW-0804">Transcription</keyword>
<dbReference type="PROSITE" id="PS00894">
    <property type="entry name" value="HTH_DEOR_1"/>
    <property type="match status" value="1"/>
</dbReference>
<dbReference type="InterPro" id="IPR037171">
    <property type="entry name" value="NagB/RpiA_transferase-like"/>
</dbReference>
<dbReference type="STRING" id="118967.SAMN02745191_1340"/>
<dbReference type="GO" id="GO:0003677">
    <property type="term" value="F:DNA binding"/>
    <property type="evidence" value="ECO:0007669"/>
    <property type="project" value="UniProtKB-KW"/>
</dbReference>
<feature type="domain" description="HTH deoR-type" evidence="4">
    <location>
        <begin position="2"/>
        <end position="57"/>
    </location>
</feature>
<dbReference type="InterPro" id="IPR001034">
    <property type="entry name" value="DeoR_HTH"/>
</dbReference>
<gene>
    <name evidence="5" type="ORF">SAMN02745191_1340</name>
</gene>